<accession>A0A840WYA8</accession>
<comment type="caution">
    <text evidence="1">The sequence shown here is derived from an EMBL/GenBank/DDBJ whole genome shotgun (WGS) entry which is preliminary data.</text>
</comment>
<dbReference type="RefSeq" id="WP_184008514.1">
    <property type="nucleotide sequence ID" value="NZ_JACIJS010000002.1"/>
</dbReference>
<dbReference type="Proteomes" id="UP000553766">
    <property type="component" value="Unassembled WGS sequence"/>
</dbReference>
<dbReference type="Gene3D" id="3.50.30.50">
    <property type="entry name" value="Putative cyclase"/>
    <property type="match status" value="1"/>
</dbReference>
<dbReference type="GO" id="GO:0004061">
    <property type="term" value="F:arylformamidase activity"/>
    <property type="evidence" value="ECO:0007669"/>
    <property type="project" value="InterPro"/>
</dbReference>
<organism evidence="1 2">
    <name type="scientific">Rubricella aquisinus</name>
    <dbReference type="NCBI Taxonomy" id="2028108"/>
    <lineage>
        <taxon>Bacteria</taxon>
        <taxon>Pseudomonadati</taxon>
        <taxon>Pseudomonadota</taxon>
        <taxon>Alphaproteobacteria</taxon>
        <taxon>Rhodobacterales</taxon>
        <taxon>Paracoccaceae</taxon>
        <taxon>Rubricella</taxon>
    </lineage>
</organism>
<dbReference type="Pfam" id="PF04199">
    <property type="entry name" value="Cyclase"/>
    <property type="match status" value="1"/>
</dbReference>
<dbReference type="EMBL" id="JACIJS010000002">
    <property type="protein sequence ID" value="MBB5514656.1"/>
    <property type="molecule type" value="Genomic_DNA"/>
</dbReference>
<sequence>MPIIDLTQTIEHGMVGFRLMDANGVPTDFTATVEPFLTHAQSAPNYAPGTSFEVSQVSFQTNIGTYLDAPSARFEGAADIADIDLSSLILDGIVIDARHCTPDAPLTVDALPPADQLTGRAVLICFGWDKHWGTPAYKVLPYVDRDALAYLHEAGIALFGVDTQNADSPNDPERPAHTWFLGDGIHVVENLTGLAALLGLRFRFFAIPTKVRGAVAFPIRAFAEAD</sequence>
<protein>
    <submittedName>
        <fullName evidence="1">Kynurenine formamidase</fullName>
    </submittedName>
</protein>
<dbReference type="SUPFAM" id="SSF102198">
    <property type="entry name" value="Putative cyclase"/>
    <property type="match status" value="1"/>
</dbReference>
<reference evidence="1 2" key="1">
    <citation type="submission" date="2020-08" db="EMBL/GenBank/DDBJ databases">
        <title>Genomic Encyclopedia of Type Strains, Phase IV (KMG-IV): sequencing the most valuable type-strain genomes for metagenomic binning, comparative biology and taxonomic classification.</title>
        <authorList>
            <person name="Goeker M."/>
        </authorList>
    </citation>
    <scope>NUCLEOTIDE SEQUENCE [LARGE SCALE GENOMIC DNA]</scope>
    <source>
        <strain evidence="1 2">DSM 103377</strain>
    </source>
</reference>
<dbReference type="InterPro" id="IPR007325">
    <property type="entry name" value="KFase/CYL"/>
</dbReference>
<dbReference type="PANTHER" id="PTHR31118">
    <property type="entry name" value="CYCLASE-LIKE PROTEIN 2"/>
    <property type="match status" value="1"/>
</dbReference>
<dbReference type="InterPro" id="IPR037175">
    <property type="entry name" value="KFase_sf"/>
</dbReference>
<name>A0A840WYA8_9RHOB</name>
<dbReference type="GO" id="GO:0019441">
    <property type="term" value="P:L-tryptophan catabolic process to kynurenine"/>
    <property type="evidence" value="ECO:0007669"/>
    <property type="project" value="InterPro"/>
</dbReference>
<keyword evidence="2" id="KW-1185">Reference proteome</keyword>
<proteinExistence type="predicted"/>
<evidence type="ECO:0000313" key="2">
    <source>
        <dbReference type="Proteomes" id="UP000553766"/>
    </source>
</evidence>
<gene>
    <name evidence="1" type="ORF">FHS89_000662</name>
</gene>
<evidence type="ECO:0000313" key="1">
    <source>
        <dbReference type="EMBL" id="MBB5514656.1"/>
    </source>
</evidence>
<dbReference type="AlphaFoldDB" id="A0A840WYA8"/>
<dbReference type="PANTHER" id="PTHR31118:SF32">
    <property type="entry name" value="KYNURENINE FORMAMIDASE"/>
    <property type="match status" value="1"/>
</dbReference>